<dbReference type="VEuPathDB" id="VectorBase:ASIC004029"/>
<reference evidence="1 3" key="1">
    <citation type="journal article" date="2014" name="BMC Genomics">
        <title>Genome sequence of Anopheles sinensis provides insight into genetics basis of mosquito competence for malaria parasites.</title>
        <authorList>
            <person name="Zhou D."/>
            <person name="Zhang D."/>
            <person name="Ding G."/>
            <person name="Shi L."/>
            <person name="Hou Q."/>
            <person name="Ye Y."/>
            <person name="Xu Y."/>
            <person name="Zhou H."/>
            <person name="Xiong C."/>
            <person name="Li S."/>
            <person name="Yu J."/>
            <person name="Hong S."/>
            <person name="Yu X."/>
            <person name="Zou P."/>
            <person name="Chen C."/>
            <person name="Chang X."/>
            <person name="Wang W."/>
            <person name="Lv Y."/>
            <person name="Sun Y."/>
            <person name="Ma L."/>
            <person name="Shen B."/>
            <person name="Zhu C."/>
        </authorList>
    </citation>
    <scope>NUCLEOTIDE SEQUENCE [LARGE SCALE GENOMIC DNA]</scope>
</reference>
<dbReference type="Proteomes" id="UP000030765">
    <property type="component" value="Unassembled WGS sequence"/>
</dbReference>
<dbReference type="AlphaFoldDB" id="A0A084VFW1"/>
<sequence length="67" mass="7234">MEETLTCTPTVQLQLCPCLNAWISSEISIAQSTTGRTSAVQLIGDDDDDDCQSIQLLVYKAVEGRGT</sequence>
<evidence type="ECO:0000313" key="1">
    <source>
        <dbReference type="EMBL" id="KFB36855.1"/>
    </source>
</evidence>
<keyword evidence="3" id="KW-1185">Reference proteome</keyword>
<dbReference type="EMBL" id="ATLV01012513">
    <property type="status" value="NOT_ANNOTATED_CDS"/>
    <property type="molecule type" value="Genomic_DNA"/>
</dbReference>
<keyword evidence="1" id="KW-0547">Nucleotide-binding</keyword>
<protein>
    <submittedName>
        <fullName evidence="1 2">DEAD/DEAH box helicase</fullName>
    </submittedName>
</protein>
<dbReference type="EMBL" id="KE524800">
    <property type="protein sequence ID" value="KFB36855.1"/>
    <property type="molecule type" value="Genomic_DNA"/>
</dbReference>
<evidence type="ECO:0000313" key="3">
    <source>
        <dbReference type="Proteomes" id="UP000030765"/>
    </source>
</evidence>
<organism evidence="1">
    <name type="scientific">Anopheles sinensis</name>
    <name type="common">Mosquito</name>
    <dbReference type="NCBI Taxonomy" id="74873"/>
    <lineage>
        <taxon>Eukaryota</taxon>
        <taxon>Metazoa</taxon>
        <taxon>Ecdysozoa</taxon>
        <taxon>Arthropoda</taxon>
        <taxon>Hexapoda</taxon>
        <taxon>Insecta</taxon>
        <taxon>Pterygota</taxon>
        <taxon>Neoptera</taxon>
        <taxon>Endopterygota</taxon>
        <taxon>Diptera</taxon>
        <taxon>Nematocera</taxon>
        <taxon>Culicoidea</taxon>
        <taxon>Culicidae</taxon>
        <taxon>Anophelinae</taxon>
        <taxon>Anopheles</taxon>
    </lineage>
</organism>
<keyword evidence="1" id="KW-0067">ATP-binding</keyword>
<evidence type="ECO:0000313" key="2">
    <source>
        <dbReference type="EnsemblMetazoa" id="ASIC004029-PA"/>
    </source>
</evidence>
<dbReference type="EnsemblMetazoa" id="ASIC004029-RA">
    <property type="protein sequence ID" value="ASIC004029-PA"/>
    <property type="gene ID" value="ASIC004029"/>
</dbReference>
<keyword evidence="1" id="KW-0347">Helicase</keyword>
<proteinExistence type="predicted"/>
<keyword evidence="1" id="KW-0378">Hydrolase</keyword>
<name>A0A084VFW1_ANOSI</name>
<dbReference type="GO" id="GO:0004386">
    <property type="term" value="F:helicase activity"/>
    <property type="evidence" value="ECO:0007669"/>
    <property type="project" value="UniProtKB-KW"/>
</dbReference>
<reference evidence="2" key="2">
    <citation type="submission" date="2020-05" db="UniProtKB">
        <authorList>
            <consortium name="EnsemblMetazoa"/>
        </authorList>
    </citation>
    <scope>IDENTIFICATION</scope>
</reference>
<gene>
    <name evidence="1" type="ORF">ZHAS_00004029</name>
</gene>
<accession>A0A084VFW1</accession>